<dbReference type="AlphaFoldDB" id="A0A0A5FWX4"/>
<protein>
    <submittedName>
        <fullName evidence="2">Uncharacterized protein</fullName>
    </submittedName>
</protein>
<proteinExistence type="predicted"/>
<feature type="region of interest" description="Disordered" evidence="1">
    <location>
        <begin position="1"/>
        <end position="51"/>
    </location>
</feature>
<keyword evidence="3" id="KW-1185">Reference proteome</keyword>
<comment type="caution">
    <text evidence="2">The sequence shown here is derived from an EMBL/GenBank/DDBJ whole genome shotgun (WGS) entry which is preliminary data.</text>
</comment>
<feature type="compositionally biased region" description="Basic and acidic residues" evidence="1">
    <location>
        <begin position="11"/>
        <end position="25"/>
    </location>
</feature>
<accession>A0A0A5FWX4</accession>
<evidence type="ECO:0000313" key="3">
    <source>
        <dbReference type="Proteomes" id="UP000030403"/>
    </source>
</evidence>
<name>A0A0A5FWX4_9BACI</name>
<dbReference type="Proteomes" id="UP000030403">
    <property type="component" value="Unassembled WGS sequence"/>
</dbReference>
<sequence length="51" mass="5835">MSQKGPVKRNQTSEEISRKNKKYETELADDMQVGNSEHQSQKKSGKQANKK</sequence>
<feature type="compositionally biased region" description="Polar residues" evidence="1">
    <location>
        <begin position="1"/>
        <end position="10"/>
    </location>
</feature>
<organism evidence="2 3">
    <name type="scientific">Pontibacillus marinus BH030004 = DSM 16465</name>
    <dbReference type="NCBI Taxonomy" id="1385511"/>
    <lineage>
        <taxon>Bacteria</taxon>
        <taxon>Bacillati</taxon>
        <taxon>Bacillota</taxon>
        <taxon>Bacilli</taxon>
        <taxon>Bacillales</taxon>
        <taxon>Bacillaceae</taxon>
        <taxon>Pontibacillus</taxon>
    </lineage>
</organism>
<dbReference type="STRING" id="1385511.GCA_000425225_01989"/>
<feature type="compositionally biased region" description="Basic residues" evidence="1">
    <location>
        <begin position="41"/>
        <end position="51"/>
    </location>
</feature>
<evidence type="ECO:0000313" key="2">
    <source>
        <dbReference type="EMBL" id="KGX84409.1"/>
    </source>
</evidence>
<dbReference type="RefSeq" id="WP_169449749.1">
    <property type="nucleotide sequence ID" value="NZ_AULJ01000019.1"/>
</dbReference>
<evidence type="ECO:0000256" key="1">
    <source>
        <dbReference type="SAM" id="MobiDB-lite"/>
    </source>
</evidence>
<dbReference type="EMBL" id="AVPF01000057">
    <property type="protein sequence ID" value="KGX84409.1"/>
    <property type="molecule type" value="Genomic_DNA"/>
</dbReference>
<gene>
    <name evidence="2" type="ORF">N783_17665</name>
</gene>
<reference evidence="2 3" key="1">
    <citation type="submission" date="2013-08" db="EMBL/GenBank/DDBJ databases">
        <authorList>
            <person name="Huang J."/>
            <person name="Wang G."/>
        </authorList>
    </citation>
    <scope>NUCLEOTIDE SEQUENCE [LARGE SCALE GENOMIC DNA]</scope>
    <source>
        <strain evidence="2 3">BH030004</strain>
    </source>
</reference>